<dbReference type="Pfam" id="PF22016">
    <property type="entry name" value="DUF6933"/>
    <property type="match status" value="1"/>
</dbReference>
<gene>
    <name evidence="2" type="ORF">JIN82_09365</name>
</gene>
<sequence>MIVFNASKAACDFFTVVRKGEKRSAVVPYDNKDPELDSVLLPQPDGSPQPFISQWAVHVLKFQRKNVLVAMHHKTRYSMCFTNLKKGDFEGFLDEFYMRLLNNMFKQATTAKLIDDNGNNFSQLEDRYFDRHESALIIKRSNSSVIGTLNSLKLSLDSILSDELDWPQDFDDASEIDSELNEIPRSTKAKQDLFMPQDEFFSDFIGKYTDVSASQLNQFLHQSHELTQLVDPAEQQIQQRDLPSNVIQLADYHPGLKS</sequence>
<evidence type="ECO:0000313" key="2">
    <source>
        <dbReference type="EMBL" id="MBK1791357.1"/>
    </source>
</evidence>
<organism evidence="2 3">
    <name type="scientific">Persicirhabdus sediminis</name>
    <dbReference type="NCBI Taxonomy" id="454144"/>
    <lineage>
        <taxon>Bacteria</taxon>
        <taxon>Pseudomonadati</taxon>
        <taxon>Verrucomicrobiota</taxon>
        <taxon>Verrucomicrobiia</taxon>
        <taxon>Verrucomicrobiales</taxon>
        <taxon>Verrucomicrobiaceae</taxon>
        <taxon>Persicirhabdus</taxon>
    </lineage>
</organism>
<dbReference type="AlphaFoldDB" id="A0A8J7MDE4"/>
<name>A0A8J7MDE4_9BACT</name>
<evidence type="ECO:0000259" key="1">
    <source>
        <dbReference type="Pfam" id="PF22016"/>
    </source>
</evidence>
<comment type="caution">
    <text evidence="2">The sequence shown here is derived from an EMBL/GenBank/DDBJ whole genome shotgun (WGS) entry which is preliminary data.</text>
</comment>
<dbReference type="Proteomes" id="UP000624703">
    <property type="component" value="Unassembled WGS sequence"/>
</dbReference>
<keyword evidence="3" id="KW-1185">Reference proteome</keyword>
<accession>A0A8J7MDE4</accession>
<reference evidence="2" key="1">
    <citation type="submission" date="2021-01" db="EMBL/GenBank/DDBJ databases">
        <title>Modified the classification status of verrucomicrobia.</title>
        <authorList>
            <person name="Feng X."/>
        </authorList>
    </citation>
    <scope>NUCLEOTIDE SEQUENCE</scope>
    <source>
        <strain evidence="2">_KCTC 22039</strain>
    </source>
</reference>
<feature type="domain" description="DUF6933" evidence="1">
    <location>
        <begin position="46"/>
        <end position="199"/>
    </location>
</feature>
<dbReference type="RefSeq" id="WP_200311365.1">
    <property type="nucleotide sequence ID" value="NZ_JAENIM010000039.1"/>
</dbReference>
<evidence type="ECO:0000313" key="3">
    <source>
        <dbReference type="Proteomes" id="UP000624703"/>
    </source>
</evidence>
<protein>
    <recommendedName>
        <fullName evidence="1">DUF6933 domain-containing protein</fullName>
    </recommendedName>
</protein>
<proteinExistence type="predicted"/>
<dbReference type="InterPro" id="IPR053864">
    <property type="entry name" value="DUF6933"/>
</dbReference>
<dbReference type="EMBL" id="JAENIM010000039">
    <property type="protein sequence ID" value="MBK1791357.1"/>
    <property type="molecule type" value="Genomic_DNA"/>
</dbReference>